<keyword evidence="5" id="KW-0190">Covalent protein-DNA linkage</keyword>
<dbReference type="Proteomes" id="UP000625976">
    <property type="component" value="Unassembled WGS sequence"/>
</dbReference>
<reference evidence="9" key="2">
    <citation type="submission" date="2020-09" db="EMBL/GenBank/DDBJ databases">
        <authorList>
            <person name="Sun Q."/>
            <person name="Zhou Y."/>
        </authorList>
    </citation>
    <scope>NUCLEOTIDE SEQUENCE</scope>
    <source>
        <strain evidence="9">CGMCC 1.12751</strain>
    </source>
</reference>
<dbReference type="PANTHER" id="PTHR13604:SF0">
    <property type="entry name" value="ABASIC SITE PROCESSING PROTEIN HMCES"/>
    <property type="match status" value="1"/>
</dbReference>
<dbReference type="InterPro" id="IPR036590">
    <property type="entry name" value="SRAP-like"/>
</dbReference>
<dbReference type="PANTHER" id="PTHR13604">
    <property type="entry name" value="DC12-RELATED"/>
    <property type="match status" value="1"/>
</dbReference>
<name>A0A917GGF3_9FLAO</name>
<dbReference type="EMBL" id="BMFQ01000002">
    <property type="protein sequence ID" value="GGG44306.1"/>
    <property type="molecule type" value="Genomic_DNA"/>
</dbReference>
<keyword evidence="6" id="KW-0238">DNA-binding</keyword>
<keyword evidence="7" id="KW-0456">Lyase</keyword>
<comment type="caution">
    <text evidence="9">The sequence shown here is derived from an EMBL/GenBank/DDBJ whole genome shotgun (WGS) entry which is preliminary data.</text>
</comment>
<evidence type="ECO:0000256" key="4">
    <source>
        <dbReference type="ARBA" id="ARBA00022801"/>
    </source>
</evidence>
<dbReference type="SUPFAM" id="SSF143081">
    <property type="entry name" value="BB1717-like"/>
    <property type="match status" value="1"/>
</dbReference>
<evidence type="ECO:0000313" key="9">
    <source>
        <dbReference type="EMBL" id="GGG44306.1"/>
    </source>
</evidence>
<evidence type="ECO:0000256" key="5">
    <source>
        <dbReference type="ARBA" id="ARBA00023124"/>
    </source>
</evidence>
<evidence type="ECO:0000256" key="2">
    <source>
        <dbReference type="ARBA" id="ARBA00022670"/>
    </source>
</evidence>
<evidence type="ECO:0000256" key="7">
    <source>
        <dbReference type="ARBA" id="ARBA00023239"/>
    </source>
</evidence>
<keyword evidence="10" id="KW-1185">Reference proteome</keyword>
<reference evidence="9" key="1">
    <citation type="journal article" date="2014" name="Int. J. Syst. Evol. Microbiol.">
        <title>Complete genome sequence of Corynebacterium casei LMG S-19264T (=DSM 44701T), isolated from a smear-ripened cheese.</title>
        <authorList>
            <consortium name="US DOE Joint Genome Institute (JGI-PGF)"/>
            <person name="Walter F."/>
            <person name="Albersmeier A."/>
            <person name="Kalinowski J."/>
            <person name="Ruckert C."/>
        </authorList>
    </citation>
    <scope>NUCLEOTIDE SEQUENCE</scope>
    <source>
        <strain evidence="9">CGMCC 1.12751</strain>
    </source>
</reference>
<dbReference type="RefSeq" id="WP_188463428.1">
    <property type="nucleotide sequence ID" value="NZ_BMFQ01000002.1"/>
</dbReference>
<keyword evidence="2 8" id="KW-0645">Protease</keyword>
<comment type="similarity">
    <text evidence="1 8">Belongs to the SOS response-associated peptidase family.</text>
</comment>
<proteinExistence type="inferred from homology"/>
<dbReference type="GO" id="GO:0003697">
    <property type="term" value="F:single-stranded DNA binding"/>
    <property type="evidence" value="ECO:0007669"/>
    <property type="project" value="InterPro"/>
</dbReference>
<dbReference type="Pfam" id="PF02586">
    <property type="entry name" value="SRAP"/>
    <property type="match status" value="1"/>
</dbReference>
<dbReference type="GO" id="GO:0016829">
    <property type="term" value="F:lyase activity"/>
    <property type="evidence" value="ECO:0007669"/>
    <property type="project" value="UniProtKB-KW"/>
</dbReference>
<keyword evidence="4 8" id="KW-0378">Hydrolase</keyword>
<dbReference type="GO" id="GO:0006508">
    <property type="term" value="P:proteolysis"/>
    <property type="evidence" value="ECO:0007669"/>
    <property type="project" value="UniProtKB-KW"/>
</dbReference>
<dbReference type="GO" id="GO:0008233">
    <property type="term" value="F:peptidase activity"/>
    <property type="evidence" value="ECO:0007669"/>
    <property type="project" value="UniProtKB-KW"/>
</dbReference>
<gene>
    <name evidence="9" type="ORF">GCM10010976_14870</name>
</gene>
<evidence type="ECO:0000256" key="3">
    <source>
        <dbReference type="ARBA" id="ARBA00022763"/>
    </source>
</evidence>
<dbReference type="EC" id="3.4.-.-" evidence="8"/>
<sequence length="245" mass="28529">MCFHTSTTNKTKKLEKHFKVKLSDEKFRPIFDTPQYHLNGFAHPNMLVIPQEKSGLLAPAIWGIVPNNKSKDDIKPYYKESVKYGSGLNARSEKVFEHFMYRDSIMKRRCIIPVSGFFEPHDQNGKKYPFYIRSKDEKPLALAGLYTIIDTYITFTILTKDASPLFEKIHNKKKRQPIILDEDRTHNWLSVDLEEADIKDILNFNYPENALETYPVGKDLFSPKIDSNVERILKPEVYADLVLKL</sequence>
<accession>A0A917GGF3</accession>
<evidence type="ECO:0000256" key="8">
    <source>
        <dbReference type="RuleBase" id="RU364100"/>
    </source>
</evidence>
<dbReference type="InterPro" id="IPR003738">
    <property type="entry name" value="SRAP"/>
</dbReference>
<evidence type="ECO:0000256" key="1">
    <source>
        <dbReference type="ARBA" id="ARBA00008136"/>
    </source>
</evidence>
<organism evidence="9 10">
    <name type="scientific">Bizionia arctica</name>
    <dbReference type="NCBI Taxonomy" id="1495645"/>
    <lineage>
        <taxon>Bacteria</taxon>
        <taxon>Pseudomonadati</taxon>
        <taxon>Bacteroidota</taxon>
        <taxon>Flavobacteriia</taxon>
        <taxon>Flavobacteriales</taxon>
        <taxon>Flavobacteriaceae</taxon>
        <taxon>Bizionia</taxon>
    </lineage>
</organism>
<dbReference type="AlphaFoldDB" id="A0A917GGF3"/>
<protein>
    <recommendedName>
        <fullName evidence="8">Abasic site processing protein</fullName>
        <ecNumber evidence="8">3.4.-.-</ecNumber>
    </recommendedName>
</protein>
<dbReference type="GO" id="GO:0106300">
    <property type="term" value="P:protein-DNA covalent cross-linking repair"/>
    <property type="evidence" value="ECO:0007669"/>
    <property type="project" value="InterPro"/>
</dbReference>
<keyword evidence="3" id="KW-0227">DNA damage</keyword>
<dbReference type="Gene3D" id="3.90.1680.10">
    <property type="entry name" value="SOS response associated peptidase-like"/>
    <property type="match status" value="1"/>
</dbReference>
<evidence type="ECO:0000313" key="10">
    <source>
        <dbReference type="Proteomes" id="UP000625976"/>
    </source>
</evidence>
<evidence type="ECO:0000256" key="6">
    <source>
        <dbReference type="ARBA" id="ARBA00023125"/>
    </source>
</evidence>